<evidence type="ECO:0000313" key="2">
    <source>
        <dbReference type="Proteomes" id="UP000035682"/>
    </source>
</evidence>
<dbReference type="WormBase" id="SRAE_2000254100">
    <property type="protein sequence ID" value="SRP01256"/>
    <property type="gene ID" value="WBGene00262751"/>
</dbReference>
<dbReference type="GeneID" id="36380244"/>
<reference evidence="1 2" key="1">
    <citation type="submission" date="2014-09" db="EMBL/GenBank/DDBJ databases">
        <authorList>
            <person name="Martin A.A."/>
        </authorList>
    </citation>
    <scope>NUCLEOTIDE SEQUENCE</scope>
    <source>
        <strain evidence="2">ED321</strain>
        <strain evidence="1">ED321 Heterogonic</strain>
    </source>
</reference>
<dbReference type="CTD" id="36380244"/>
<keyword evidence="2" id="KW-1185">Reference proteome</keyword>
<accession>A0A090MYW2</accession>
<dbReference type="WBParaSite" id="SRAE_2000254100.1">
    <property type="protein sequence ID" value="SRAE_2000254100.1"/>
    <property type="gene ID" value="WBGene00262751"/>
</dbReference>
<evidence type="ECO:0000313" key="1">
    <source>
        <dbReference type="EMBL" id="CEF67879.1"/>
    </source>
</evidence>
<name>A0A090MYW2_STRRB</name>
<dbReference type="AlphaFoldDB" id="A0A090MYW2"/>
<reference evidence="3" key="2">
    <citation type="submission" date="2020-12" db="UniProtKB">
        <authorList>
            <consortium name="WormBaseParasite"/>
        </authorList>
    </citation>
    <scope>IDENTIFICATION</scope>
</reference>
<sequence>MMIKDKVQKTTEYIILQKTPNIKKFFHGKYSENVERNPAQSVACFYDLIYSSCESVFEVLELKDFCETKFFTKK</sequence>
<proteinExistence type="predicted"/>
<evidence type="ECO:0000313" key="4">
    <source>
        <dbReference type="WormBase" id="SRAE_2000254100"/>
    </source>
</evidence>
<gene>
    <name evidence="1 3 4" type="ORF">SRAE_2000254100</name>
</gene>
<evidence type="ECO:0000313" key="3">
    <source>
        <dbReference type="WBParaSite" id="SRAE_2000254100.1"/>
    </source>
</evidence>
<organism evidence="1">
    <name type="scientific">Strongyloides ratti</name>
    <name type="common">Parasitic roundworm</name>
    <dbReference type="NCBI Taxonomy" id="34506"/>
    <lineage>
        <taxon>Eukaryota</taxon>
        <taxon>Metazoa</taxon>
        <taxon>Ecdysozoa</taxon>
        <taxon>Nematoda</taxon>
        <taxon>Chromadorea</taxon>
        <taxon>Rhabditida</taxon>
        <taxon>Tylenchina</taxon>
        <taxon>Panagrolaimomorpha</taxon>
        <taxon>Strongyloidoidea</taxon>
        <taxon>Strongyloididae</taxon>
        <taxon>Strongyloides</taxon>
    </lineage>
</organism>
<dbReference type="RefSeq" id="XP_024507079.1">
    <property type="nucleotide sequence ID" value="XM_024653621.1"/>
</dbReference>
<dbReference type="EMBL" id="LN609529">
    <property type="protein sequence ID" value="CEF67879.1"/>
    <property type="molecule type" value="Genomic_DNA"/>
</dbReference>
<protein>
    <submittedName>
        <fullName evidence="1 3">Uncharacterized protein</fullName>
    </submittedName>
</protein>
<dbReference type="Proteomes" id="UP000035682">
    <property type="component" value="Unplaced"/>
</dbReference>